<name>A0ABT5EZS0_9BACT</name>
<evidence type="ECO:0000313" key="3">
    <source>
        <dbReference type="Proteomes" id="UP001221411"/>
    </source>
</evidence>
<dbReference type="EMBL" id="JAQNDO010000001">
    <property type="protein sequence ID" value="MDC0746673.1"/>
    <property type="molecule type" value="Genomic_DNA"/>
</dbReference>
<protein>
    <submittedName>
        <fullName evidence="2">Uncharacterized protein</fullName>
    </submittedName>
</protein>
<evidence type="ECO:0000256" key="1">
    <source>
        <dbReference type="SAM" id="MobiDB-lite"/>
    </source>
</evidence>
<dbReference type="RefSeq" id="WP_271925052.1">
    <property type="nucleotide sequence ID" value="NZ_JAQNDO010000001.1"/>
</dbReference>
<dbReference type="Proteomes" id="UP001221411">
    <property type="component" value="Unassembled WGS sequence"/>
</dbReference>
<feature type="region of interest" description="Disordered" evidence="1">
    <location>
        <begin position="27"/>
        <end position="47"/>
    </location>
</feature>
<keyword evidence="3" id="KW-1185">Reference proteome</keyword>
<reference evidence="2 3" key="1">
    <citation type="submission" date="2022-11" db="EMBL/GenBank/DDBJ databases">
        <title>Minimal conservation of predation-associated metabolite biosynthetic gene clusters underscores biosynthetic potential of Myxococcota including descriptions for ten novel species: Archangium lansinium sp. nov., Myxococcus landrumus sp. nov., Nannocystis bai.</title>
        <authorList>
            <person name="Ahearne A."/>
            <person name="Stevens C."/>
            <person name="Dowd S."/>
        </authorList>
    </citation>
    <scope>NUCLEOTIDE SEQUENCE [LARGE SCALE GENOMIC DNA]</scope>
    <source>
        <strain evidence="2 3">RJM3</strain>
    </source>
</reference>
<organism evidence="2 3">
    <name type="scientific">Polyangium mundeleinium</name>
    <dbReference type="NCBI Taxonomy" id="2995306"/>
    <lineage>
        <taxon>Bacteria</taxon>
        <taxon>Pseudomonadati</taxon>
        <taxon>Myxococcota</taxon>
        <taxon>Polyangia</taxon>
        <taxon>Polyangiales</taxon>
        <taxon>Polyangiaceae</taxon>
        <taxon>Polyangium</taxon>
    </lineage>
</organism>
<gene>
    <name evidence="2" type="ORF">POL67_35425</name>
</gene>
<evidence type="ECO:0000313" key="2">
    <source>
        <dbReference type="EMBL" id="MDC0746673.1"/>
    </source>
</evidence>
<comment type="caution">
    <text evidence="2">The sequence shown here is derived from an EMBL/GenBank/DDBJ whole genome shotgun (WGS) entry which is preliminary data.</text>
</comment>
<accession>A0ABT5EZS0</accession>
<proteinExistence type="predicted"/>
<sequence>MALRPDDDRLVAWVADVSQWFPELDNPWRGPPWTTWSPDQFGPEVEP</sequence>